<organism evidence="1 2">
    <name type="scientific">Acacia crassicarpa</name>
    <name type="common">northern wattle</name>
    <dbReference type="NCBI Taxonomy" id="499986"/>
    <lineage>
        <taxon>Eukaryota</taxon>
        <taxon>Viridiplantae</taxon>
        <taxon>Streptophyta</taxon>
        <taxon>Embryophyta</taxon>
        <taxon>Tracheophyta</taxon>
        <taxon>Spermatophyta</taxon>
        <taxon>Magnoliopsida</taxon>
        <taxon>eudicotyledons</taxon>
        <taxon>Gunneridae</taxon>
        <taxon>Pentapetalae</taxon>
        <taxon>rosids</taxon>
        <taxon>fabids</taxon>
        <taxon>Fabales</taxon>
        <taxon>Fabaceae</taxon>
        <taxon>Caesalpinioideae</taxon>
        <taxon>mimosoid clade</taxon>
        <taxon>Acacieae</taxon>
        <taxon>Acacia</taxon>
    </lineage>
</organism>
<dbReference type="EMBL" id="JAWXYG010000009">
    <property type="protein sequence ID" value="KAK4263456.1"/>
    <property type="molecule type" value="Genomic_DNA"/>
</dbReference>
<protein>
    <submittedName>
        <fullName evidence="1">Uncharacterized protein</fullName>
    </submittedName>
</protein>
<gene>
    <name evidence="1" type="ORF">QN277_028856</name>
</gene>
<reference evidence="1" key="1">
    <citation type="submission" date="2023-10" db="EMBL/GenBank/DDBJ databases">
        <title>Chromosome-level genome of the transformable northern wattle, Acacia crassicarpa.</title>
        <authorList>
            <person name="Massaro I."/>
            <person name="Sinha N.R."/>
            <person name="Poethig S."/>
            <person name="Leichty A.R."/>
        </authorList>
    </citation>
    <scope>NUCLEOTIDE SEQUENCE</scope>
    <source>
        <strain evidence="1">Acra3RX</strain>
        <tissue evidence="1">Leaf</tissue>
    </source>
</reference>
<dbReference type="AlphaFoldDB" id="A0AAE1MK89"/>
<sequence length="104" mass="12014">MSKLRSRVAVVTDLSGSSILSSFLSRFEGFLSYLMNRFPKNIELTPCQFNLLMNLNHLLKPSIILAGEMLYRMKSMPRKKRIRLSLIACRETSHWLQVDLQDPA</sequence>
<evidence type="ECO:0000313" key="1">
    <source>
        <dbReference type="EMBL" id="KAK4263456.1"/>
    </source>
</evidence>
<comment type="caution">
    <text evidence="1">The sequence shown here is derived from an EMBL/GenBank/DDBJ whole genome shotgun (WGS) entry which is preliminary data.</text>
</comment>
<dbReference type="Proteomes" id="UP001293593">
    <property type="component" value="Unassembled WGS sequence"/>
</dbReference>
<keyword evidence="2" id="KW-1185">Reference proteome</keyword>
<accession>A0AAE1MK89</accession>
<proteinExistence type="predicted"/>
<name>A0AAE1MK89_9FABA</name>
<evidence type="ECO:0000313" key="2">
    <source>
        <dbReference type="Proteomes" id="UP001293593"/>
    </source>
</evidence>